<geneLocation type="plasmid" evidence="3 4">
    <name>pFA9</name>
</geneLocation>
<dbReference type="AlphaFoldDB" id="A0AAU9DEW2"/>
<reference evidence="3 4" key="1">
    <citation type="submission" date="2021-12" db="EMBL/GenBank/DDBJ databases">
        <title>Genome sequencing of bacteria with rrn-lacking chromosome and rrn-plasmid.</title>
        <authorList>
            <person name="Anda M."/>
            <person name="Iwasaki W."/>
        </authorList>
    </citation>
    <scope>NUCLEOTIDE SEQUENCE [LARGE SCALE GENOMIC DNA]</scope>
    <source>
        <strain evidence="3 4">DSM 100852</strain>
        <plasmid evidence="3 4">pFA9</plasmid>
    </source>
</reference>
<dbReference type="EMBL" id="AP025323">
    <property type="protein sequence ID" value="BDD12979.1"/>
    <property type="molecule type" value="Genomic_DNA"/>
</dbReference>
<proteinExistence type="inferred from homology"/>
<evidence type="ECO:0000256" key="2">
    <source>
        <dbReference type="RuleBase" id="RU362080"/>
    </source>
</evidence>
<dbReference type="KEGG" id="fax:FUAX_54110"/>
<dbReference type="NCBIfam" id="TIGR01552">
    <property type="entry name" value="phd_fam"/>
    <property type="match status" value="1"/>
</dbReference>
<dbReference type="Pfam" id="PF02604">
    <property type="entry name" value="PhdYeFM_antitox"/>
    <property type="match status" value="1"/>
</dbReference>
<dbReference type="RefSeq" id="WP_338396202.1">
    <property type="nucleotide sequence ID" value="NZ_AP025323.1"/>
</dbReference>
<dbReference type="Gene3D" id="3.40.1620.10">
    <property type="entry name" value="YefM-like domain"/>
    <property type="match status" value="1"/>
</dbReference>
<evidence type="ECO:0000313" key="3">
    <source>
        <dbReference type="EMBL" id="BDD12979.1"/>
    </source>
</evidence>
<dbReference type="SUPFAM" id="SSF143120">
    <property type="entry name" value="YefM-like"/>
    <property type="match status" value="1"/>
</dbReference>
<evidence type="ECO:0000256" key="1">
    <source>
        <dbReference type="ARBA" id="ARBA00009981"/>
    </source>
</evidence>
<organism evidence="3 4">
    <name type="scientific">Fulvitalea axinellae</name>
    <dbReference type="NCBI Taxonomy" id="1182444"/>
    <lineage>
        <taxon>Bacteria</taxon>
        <taxon>Pseudomonadati</taxon>
        <taxon>Bacteroidota</taxon>
        <taxon>Cytophagia</taxon>
        <taxon>Cytophagales</taxon>
        <taxon>Persicobacteraceae</taxon>
        <taxon>Fulvitalea</taxon>
    </lineage>
</organism>
<dbReference type="Gene3D" id="6.10.250.330">
    <property type="match status" value="1"/>
</dbReference>
<dbReference type="InterPro" id="IPR036165">
    <property type="entry name" value="YefM-like_sf"/>
</dbReference>
<dbReference type="Proteomes" id="UP001348817">
    <property type="component" value="Plasmid pFA9"/>
</dbReference>
<dbReference type="InterPro" id="IPR006442">
    <property type="entry name" value="Antitoxin_Phd/YefM"/>
</dbReference>
<keyword evidence="3" id="KW-0614">Plasmid</keyword>
<comment type="function">
    <text evidence="2">Antitoxin component of a type II toxin-antitoxin (TA) system.</text>
</comment>
<dbReference type="PANTHER" id="PTHR33713">
    <property type="entry name" value="ANTITOXIN YAFN-RELATED"/>
    <property type="match status" value="1"/>
</dbReference>
<dbReference type="InterPro" id="IPR051405">
    <property type="entry name" value="phD/YefM_antitoxin"/>
</dbReference>
<keyword evidence="4" id="KW-1185">Reference proteome</keyword>
<dbReference type="PANTHER" id="PTHR33713:SF6">
    <property type="entry name" value="ANTITOXIN YEFM"/>
    <property type="match status" value="1"/>
</dbReference>
<sequence length="85" mass="9718">MIAANYTEFRKDLKKYLDRVEEDGETLIVKRGSGEGTVTISMREYNAMLETMHLMRSKANAEHLMRSIGQVERGETVKGKLIDPE</sequence>
<protein>
    <recommendedName>
        <fullName evidence="2">Antitoxin</fullName>
    </recommendedName>
</protein>
<evidence type="ECO:0000313" key="4">
    <source>
        <dbReference type="Proteomes" id="UP001348817"/>
    </source>
</evidence>
<accession>A0AAU9DEW2</accession>
<comment type="similarity">
    <text evidence="1 2">Belongs to the phD/YefM antitoxin family.</text>
</comment>
<name>A0AAU9DEW2_9BACT</name>
<gene>
    <name evidence="3" type="ORF">FUAX_54110</name>
</gene>